<gene>
    <name evidence="2" type="ORF">CMC5_071410</name>
</gene>
<keyword evidence="3" id="KW-1185">Reference proteome</keyword>
<dbReference type="RefSeq" id="WP_050434467.1">
    <property type="nucleotide sequence ID" value="NZ_CP012159.1"/>
</dbReference>
<accession>A0A0K1EQK9</accession>
<dbReference type="Proteomes" id="UP000067626">
    <property type="component" value="Chromosome"/>
</dbReference>
<organism evidence="2 3">
    <name type="scientific">Chondromyces crocatus</name>
    <dbReference type="NCBI Taxonomy" id="52"/>
    <lineage>
        <taxon>Bacteria</taxon>
        <taxon>Pseudomonadati</taxon>
        <taxon>Myxococcota</taxon>
        <taxon>Polyangia</taxon>
        <taxon>Polyangiales</taxon>
        <taxon>Polyangiaceae</taxon>
        <taxon>Chondromyces</taxon>
    </lineage>
</organism>
<dbReference type="OrthoDB" id="5379971at2"/>
<sequence length="361" mass="40196">MSHPPRCCDPGKKARALANLSAALPGIENKTVTGGNRMIDPSSKKKWKNKKEADPRSYFPLQGTKIPVLDGAGNLLGTLSSGALKRGLRINYGQVKKMPKFDLGKVTKDPASRKANPSNRSIQYVYAFATTIKVRAAWLTSTPEFEKLYGPVKNKAFAISAWVPKSAVKKSAKRTARFDCIRKCMSEIEARRRKPGKTVAMRIANLDEVKWSKSEWWSAGNARKTGAAERMTKETIASLRDKPIGKKTMFPNARISNAVRGEGNMAVRDYLARSPGLPPFLRCVNFLFAIPGAGGVAMDAFPVDSRFHRLVAYKKQTRIYKSGKATSKKISWYYGYIEYPEGNNKRARRYGWLLKNALKPG</sequence>
<name>A0A0K1EQK9_CHOCO</name>
<dbReference type="STRING" id="52.CMC5_071410"/>
<dbReference type="EMBL" id="CP012159">
    <property type="protein sequence ID" value="AKT42913.1"/>
    <property type="molecule type" value="Genomic_DNA"/>
</dbReference>
<dbReference type="AlphaFoldDB" id="A0A0K1EQK9"/>
<dbReference type="PATRIC" id="fig|52.7.peg.7839"/>
<reference evidence="2 3" key="1">
    <citation type="submission" date="2015-07" db="EMBL/GenBank/DDBJ databases">
        <title>Genome analysis of myxobacterium Chondromyces crocatus Cm c5 reveals a high potential for natural compound synthesis and the genetic basis for the loss of fruiting body formation.</title>
        <authorList>
            <person name="Zaburannyi N."/>
            <person name="Bunk B."/>
            <person name="Maier J."/>
            <person name="Overmann J."/>
            <person name="Mueller R."/>
        </authorList>
    </citation>
    <scope>NUCLEOTIDE SEQUENCE [LARGE SCALE GENOMIC DNA]</scope>
    <source>
        <strain evidence="2 3">Cm c5</strain>
    </source>
</reference>
<evidence type="ECO:0000313" key="2">
    <source>
        <dbReference type="EMBL" id="AKT42913.1"/>
    </source>
</evidence>
<feature type="region of interest" description="Disordered" evidence="1">
    <location>
        <begin position="35"/>
        <end position="54"/>
    </location>
</feature>
<protein>
    <submittedName>
        <fullName evidence="2">Uncharacterized protein</fullName>
    </submittedName>
</protein>
<dbReference type="KEGG" id="ccro:CMC5_071410"/>
<evidence type="ECO:0000313" key="3">
    <source>
        <dbReference type="Proteomes" id="UP000067626"/>
    </source>
</evidence>
<proteinExistence type="predicted"/>
<evidence type="ECO:0000256" key="1">
    <source>
        <dbReference type="SAM" id="MobiDB-lite"/>
    </source>
</evidence>